<feature type="transmembrane region" description="Helical" evidence="1">
    <location>
        <begin position="36"/>
        <end position="55"/>
    </location>
</feature>
<protein>
    <submittedName>
        <fullName evidence="2">Uncharacterized protein</fullName>
    </submittedName>
</protein>
<keyword evidence="3" id="KW-1185">Reference proteome</keyword>
<feature type="transmembrane region" description="Helical" evidence="1">
    <location>
        <begin position="12"/>
        <end position="30"/>
    </location>
</feature>
<keyword evidence="1" id="KW-0472">Membrane</keyword>
<reference evidence="2 3" key="1">
    <citation type="submission" date="2016-10" db="EMBL/GenBank/DDBJ databases">
        <authorList>
            <person name="de Groot N.N."/>
        </authorList>
    </citation>
    <scope>NUCLEOTIDE SEQUENCE [LARGE SCALE GENOMIC DNA]</scope>
    <source>
        <strain evidence="2 3">DSM 19033</strain>
    </source>
</reference>
<keyword evidence="1" id="KW-1133">Transmembrane helix</keyword>
<dbReference type="Proteomes" id="UP000198850">
    <property type="component" value="Unassembled WGS sequence"/>
</dbReference>
<evidence type="ECO:0000313" key="3">
    <source>
        <dbReference type="Proteomes" id="UP000198850"/>
    </source>
</evidence>
<accession>A0A1H4D9X7</accession>
<organism evidence="2 3">
    <name type="scientific">Pedobacter hartonius</name>
    <dbReference type="NCBI Taxonomy" id="425514"/>
    <lineage>
        <taxon>Bacteria</taxon>
        <taxon>Pseudomonadati</taxon>
        <taxon>Bacteroidota</taxon>
        <taxon>Sphingobacteriia</taxon>
        <taxon>Sphingobacteriales</taxon>
        <taxon>Sphingobacteriaceae</taxon>
        <taxon>Pedobacter</taxon>
    </lineage>
</organism>
<sequence>MSRTAITILKKRMLAIFIACLAAGLILRMLHFSNVICIVLFSAATLSLFTLFILVNKEFFQKKAR</sequence>
<proteinExistence type="predicted"/>
<dbReference type="AlphaFoldDB" id="A0A1H4D9X7"/>
<dbReference type="EMBL" id="FNRA01000004">
    <property type="protein sequence ID" value="SEA69603.1"/>
    <property type="molecule type" value="Genomic_DNA"/>
</dbReference>
<evidence type="ECO:0000256" key="1">
    <source>
        <dbReference type="SAM" id="Phobius"/>
    </source>
</evidence>
<gene>
    <name evidence="2" type="ORF">SAMN05443550_104389</name>
</gene>
<evidence type="ECO:0000313" key="2">
    <source>
        <dbReference type="EMBL" id="SEA69603.1"/>
    </source>
</evidence>
<name>A0A1H4D9X7_9SPHI</name>
<keyword evidence="1" id="KW-0812">Transmembrane</keyword>